<proteinExistence type="predicted"/>
<dbReference type="AlphaFoldDB" id="A0A7W9GGE4"/>
<evidence type="ECO:0000313" key="1">
    <source>
        <dbReference type="EMBL" id="MBB5783362.1"/>
    </source>
</evidence>
<dbReference type="EMBL" id="JACHMB010000001">
    <property type="protein sequence ID" value="MBB5783362.1"/>
    <property type="molecule type" value="Genomic_DNA"/>
</dbReference>
<dbReference type="Proteomes" id="UP000579153">
    <property type="component" value="Unassembled WGS sequence"/>
</dbReference>
<dbReference type="RefSeq" id="WP_185079479.1">
    <property type="nucleotide sequence ID" value="NZ_JACHMB010000001.1"/>
</dbReference>
<sequence>MAVDHARDGLMRHAREPGHVGHDRQIALGMGGHWRSFPVTSRLLEVCGRLEQPLRTPKGTAHRYVGGGFAPLNGTGIKSRSGGEVSAIWPK</sequence>
<comment type="caution">
    <text evidence="1">The sequence shown here is derived from an EMBL/GenBank/DDBJ whole genome shotgun (WGS) entry which is preliminary data.</text>
</comment>
<protein>
    <submittedName>
        <fullName evidence="1">Uncharacterized protein</fullName>
    </submittedName>
</protein>
<reference evidence="1 2" key="1">
    <citation type="submission" date="2020-08" db="EMBL/GenBank/DDBJ databases">
        <title>Sequencing the genomes of 1000 actinobacteria strains.</title>
        <authorList>
            <person name="Klenk H.-P."/>
        </authorList>
    </citation>
    <scope>NUCLEOTIDE SEQUENCE [LARGE SCALE GENOMIC DNA]</scope>
    <source>
        <strain evidence="1 2">DSM 45507</strain>
    </source>
</reference>
<accession>A0A7W9GGE4</accession>
<organism evidence="1 2">
    <name type="scientific">Nonomuraea jabiensis</name>
    <dbReference type="NCBI Taxonomy" id="882448"/>
    <lineage>
        <taxon>Bacteria</taxon>
        <taxon>Bacillati</taxon>
        <taxon>Actinomycetota</taxon>
        <taxon>Actinomycetes</taxon>
        <taxon>Streptosporangiales</taxon>
        <taxon>Streptosporangiaceae</taxon>
        <taxon>Nonomuraea</taxon>
    </lineage>
</organism>
<name>A0A7W9GGE4_9ACTN</name>
<evidence type="ECO:0000313" key="2">
    <source>
        <dbReference type="Proteomes" id="UP000579153"/>
    </source>
</evidence>
<keyword evidence="2" id="KW-1185">Reference proteome</keyword>
<gene>
    <name evidence="1" type="ORF">HD596_010118</name>
</gene>